<dbReference type="GO" id="GO:0005739">
    <property type="term" value="C:mitochondrion"/>
    <property type="evidence" value="ECO:0007669"/>
    <property type="project" value="TreeGrafter"/>
</dbReference>
<evidence type="ECO:0000259" key="5">
    <source>
        <dbReference type="Pfam" id="PF00551"/>
    </source>
</evidence>
<evidence type="ECO:0000256" key="1">
    <source>
        <dbReference type="ARBA" id="ARBA00010699"/>
    </source>
</evidence>
<dbReference type="InParanoid" id="A0A0D0DV98"/>
<keyword evidence="8" id="KW-1185">Reference proteome</keyword>
<gene>
    <name evidence="7" type="ORF">PAXRUDRAFT_823721</name>
</gene>
<comment type="similarity">
    <text evidence="1">Belongs to the Fmt family.</text>
</comment>
<dbReference type="SUPFAM" id="SSF50486">
    <property type="entry name" value="FMT C-terminal domain-like"/>
    <property type="match status" value="1"/>
</dbReference>
<proteinExistence type="inferred from homology"/>
<dbReference type="Pfam" id="PF00551">
    <property type="entry name" value="Formyl_trans_N"/>
    <property type="match status" value="1"/>
</dbReference>
<dbReference type="SUPFAM" id="SSF53328">
    <property type="entry name" value="Formyltransferase"/>
    <property type="match status" value="1"/>
</dbReference>
<dbReference type="Gene3D" id="3.40.50.12230">
    <property type="match status" value="1"/>
</dbReference>
<evidence type="ECO:0000313" key="7">
    <source>
        <dbReference type="EMBL" id="KIK98613.1"/>
    </source>
</evidence>
<evidence type="ECO:0000313" key="8">
    <source>
        <dbReference type="Proteomes" id="UP000054538"/>
    </source>
</evidence>
<evidence type="ECO:0000256" key="4">
    <source>
        <dbReference type="ARBA" id="ARBA00022917"/>
    </source>
</evidence>
<dbReference type="InterPro" id="IPR005793">
    <property type="entry name" value="Formyl_trans_C"/>
</dbReference>
<evidence type="ECO:0000256" key="3">
    <source>
        <dbReference type="ARBA" id="ARBA00022679"/>
    </source>
</evidence>
<dbReference type="GO" id="GO:0004479">
    <property type="term" value="F:methionyl-tRNA formyltransferase activity"/>
    <property type="evidence" value="ECO:0007669"/>
    <property type="project" value="UniProtKB-EC"/>
</dbReference>
<dbReference type="InterPro" id="IPR036477">
    <property type="entry name" value="Formyl_transf_N_sf"/>
</dbReference>
<evidence type="ECO:0000259" key="6">
    <source>
        <dbReference type="Pfam" id="PF02911"/>
    </source>
</evidence>
<reference evidence="7 8" key="1">
    <citation type="submission" date="2014-04" db="EMBL/GenBank/DDBJ databases">
        <authorList>
            <consortium name="DOE Joint Genome Institute"/>
            <person name="Kuo A."/>
            <person name="Kohler A."/>
            <person name="Jargeat P."/>
            <person name="Nagy L.G."/>
            <person name="Floudas D."/>
            <person name="Copeland A."/>
            <person name="Barry K.W."/>
            <person name="Cichocki N."/>
            <person name="Veneault-Fourrey C."/>
            <person name="LaButti K."/>
            <person name="Lindquist E.A."/>
            <person name="Lipzen A."/>
            <person name="Lundell T."/>
            <person name="Morin E."/>
            <person name="Murat C."/>
            <person name="Sun H."/>
            <person name="Tunlid A."/>
            <person name="Henrissat B."/>
            <person name="Grigoriev I.V."/>
            <person name="Hibbett D.S."/>
            <person name="Martin F."/>
            <person name="Nordberg H.P."/>
            <person name="Cantor M.N."/>
            <person name="Hua S.X."/>
        </authorList>
    </citation>
    <scope>NUCLEOTIDE SEQUENCE [LARGE SCALE GENOMIC DNA]</scope>
    <source>
        <strain evidence="7 8">Ve08.2h10</strain>
    </source>
</reference>
<accession>A0A0D0DV98</accession>
<dbReference type="PANTHER" id="PTHR11138">
    <property type="entry name" value="METHIONYL-TRNA FORMYLTRANSFERASE"/>
    <property type="match status" value="1"/>
</dbReference>
<feature type="domain" description="Formyl transferase N-terminal" evidence="5">
    <location>
        <begin position="208"/>
        <end position="317"/>
    </location>
</feature>
<dbReference type="OrthoDB" id="10268103at2759"/>
<dbReference type="PANTHER" id="PTHR11138:SF5">
    <property type="entry name" value="METHIONYL-TRNA FORMYLTRANSFERASE, MITOCHONDRIAL"/>
    <property type="match status" value="1"/>
</dbReference>
<organism evidence="7 8">
    <name type="scientific">Paxillus rubicundulus Ve08.2h10</name>
    <dbReference type="NCBI Taxonomy" id="930991"/>
    <lineage>
        <taxon>Eukaryota</taxon>
        <taxon>Fungi</taxon>
        <taxon>Dikarya</taxon>
        <taxon>Basidiomycota</taxon>
        <taxon>Agaricomycotina</taxon>
        <taxon>Agaricomycetes</taxon>
        <taxon>Agaricomycetidae</taxon>
        <taxon>Boletales</taxon>
        <taxon>Paxilineae</taxon>
        <taxon>Paxillaceae</taxon>
        <taxon>Paxillus</taxon>
    </lineage>
</organism>
<dbReference type="InterPro" id="IPR011034">
    <property type="entry name" value="Formyl_transferase-like_C_sf"/>
</dbReference>
<sequence length="470" mass="51285">MVQRCATTGSTRQVLLIVSMSYVTSPAFIFRVGRCPHTLVTDLTRSSRRELTGATFANNFRNATRKTPWLSSSRYVHNQAFRPSCTRHNSSVDAPLASCPSSQPSIREPFTILFCGRDAFSCAVFKEVHKAKDVWNGLHIATNSDVKTGRNGSRLDISPLKTLGRTVGVPVHEIPKEKIAFKHWLPPPPFAFQSSNGDSDPLVSLSDRHLLITASFGRILPVAILHLFPDTQRLNVHPSLLPAYRGPAPIQRALMAGESDTGVCVIGMGEVSRKKGKAVDAGGIWGVERVTIPENANFLQMQANLAAHGGKILVQVLRDMRSGKAQRIPQDPLTPATPRAPLITASESLIDFASQSASIIARLERAIGHQRALTVPVGLPDGRSVTIADLHVVAPELRSPNDLASLDGESPGIACYSSQTKSLLVTCADKTWLSVDRLQTQDKAILKAKEWWNGVKGMGWVKEGRFQFSR</sequence>
<name>A0A0D0DV98_9AGAM</name>
<dbReference type="AlphaFoldDB" id="A0A0D0DV98"/>
<dbReference type="Proteomes" id="UP000054538">
    <property type="component" value="Unassembled WGS sequence"/>
</dbReference>
<protein>
    <recommendedName>
        <fullName evidence="2">methionyl-tRNA formyltransferase</fullName>
        <ecNumber evidence="2">2.1.2.9</ecNumber>
    </recommendedName>
</protein>
<dbReference type="EMBL" id="KN824887">
    <property type="protein sequence ID" value="KIK98613.1"/>
    <property type="molecule type" value="Genomic_DNA"/>
</dbReference>
<keyword evidence="4" id="KW-0648">Protein biosynthesis</keyword>
<dbReference type="EC" id="2.1.2.9" evidence="2"/>
<evidence type="ECO:0000256" key="2">
    <source>
        <dbReference type="ARBA" id="ARBA00012261"/>
    </source>
</evidence>
<keyword evidence="3" id="KW-0808">Transferase</keyword>
<reference evidence="8" key="2">
    <citation type="submission" date="2015-01" db="EMBL/GenBank/DDBJ databases">
        <title>Evolutionary Origins and Diversification of the Mycorrhizal Mutualists.</title>
        <authorList>
            <consortium name="DOE Joint Genome Institute"/>
            <consortium name="Mycorrhizal Genomics Consortium"/>
            <person name="Kohler A."/>
            <person name="Kuo A."/>
            <person name="Nagy L.G."/>
            <person name="Floudas D."/>
            <person name="Copeland A."/>
            <person name="Barry K.W."/>
            <person name="Cichocki N."/>
            <person name="Veneault-Fourrey C."/>
            <person name="LaButti K."/>
            <person name="Lindquist E.A."/>
            <person name="Lipzen A."/>
            <person name="Lundell T."/>
            <person name="Morin E."/>
            <person name="Murat C."/>
            <person name="Riley R."/>
            <person name="Ohm R."/>
            <person name="Sun H."/>
            <person name="Tunlid A."/>
            <person name="Henrissat B."/>
            <person name="Grigoriev I.V."/>
            <person name="Hibbett D.S."/>
            <person name="Martin F."/>
        </authorList>
    </citation>
    <scope>NUCLEOTIDE SEQUENCE [LARGE SCALE GENOMIC DNA]</scope>
    <source>
        <strain evidence="8">Ve08.2h10</strain>
    </source>
</reference>
<dbReference type="Pfam" id="PF02911">
    <property type="entry name" value="Formyl_trans_C"/>
    <property type="match status" value="1"/>
</dbReference>
<dbReference type="CDD" id="cd08646">
    <property type="entry name" value="FMT_core_Met-tRNA-FMT_N"/>
    <property type="match status" value="1"/>
</dbReference>
<dbReference type="HOGENOM" id="CLU_033347_0_3_1"/>
<dbReference type="InterPro" id="IPR002376">
    <property type="entry name" value="Formyl_transf_N"/>
</dbReference>
<dbReference type="STRING" id="930991.A0A0D0DV98"/>
<dbReference type="InterPro" id="IPR041711">
    <property type="entry name" value="Met-tRNA-FMT_N"/>
</dbReference>
<feature type="domain" description="Formyl transferase C-terminal" evidence="6">
    <location>
        <begin position="343"/>
        <end position="455"/>
    </location>
</feature>